<name>A0A2V4XW55_9FLAO</name>
<dbReference type="EMBL" id="QJTD01000012">
    <property type="protein sequence ID" value="PYE79260.1"/>
    <property type="molecule type" value="Genomic_DNA"/>
</dbReference>
<evidence type="ECO:0000313" key="2">
    <source>
        <dbReference type="EMBL" id="PYE79260.1"/>
    </source>
</evidence>
<evidence type="ECO:0000313" key="3">
    <source>
        <dbReference type="Proteomes" id="UP000248054"/>
    </source>
</evidence>
<comment type="caution">
    <text evidence="2">The sequence shown here is derived from an EMBL/GenBank/DDBJ whole genome shotgun (WGS) entry which is preliminary data.</text>
</comment>
<keyword evidence="1" id="KW-0812">Transmembrane</keyword>
<evidence type="ECO:0000256" key="1">
    <source>
        <dbReference type="SAM" id="Phobius"/>
    </source>
</evidence>
<keyword evidence="3" id="KW-1185">Reference proteome</keyword>
<organism evidence="2 3">
    <name type="scientific">Winogradskyella epiphytica</name>
    <dbReference type="NCBI Taxonomy" id="262005"/>
    <lineage>
        <taxon>Bacteria</taxon>
        <taxon>Pseudomonadati</taxon>
        <taxon>Bacteroidota</taxon>
        <taxon>Flavobacteriia</taxon>
        <taxon>Flavobacteriales</taxon>
        <taxon>Flavobacteriaceae</taxon>
        <taxon>Winogradskyella</taxon>
    </lineage>
</organism>
<dbReference type="OrthoDB" id="1376435at2"/>
<keyword evidence="1" id="KW-1133">Transmembrane helix</keyword>
<keyword evidence="1" id="KW-0472">Membrane</keyword>
<proteinExistence type="predicted"/>
<dbReference type="AlphaFoldDB" id="A0A2V4XW55"/>
<dbReference type="RefSeq" id="WP_110476559.1">
    <property type="nucleotide sequence ID" value="NZ_BMWQ01000013.1"/>
</dbReference>
<gene>
    <name evidence="2" type="ORF">DFQ11_1126</name>
</gene>
<accession>A0A2V4XW55</accession>
<reference evidence="2 3" key="1">
    <citation type="submission" date="2018-06" db="EMBL/GenBank/DDBJ databases">
        <title>Genomic Encyclopedia of Type Strains, Phase III (KMG-III): the genomes of soil and plant-associated and newly described type strains.</title>
        <authorList>
            <person name="Whitman W."/>
        </authorList>
    </citation>
    <scope>NUCLEOTIDE SEQUENCE [LARGE SCALE GENOMIC DNA]</scope>
    <source>
        <strain evidence="2 3">CECT 7945</strain>
    </source>
</reference>
<protein>
    <submittedName>
        <fullName evidence="2">Uncharacterized protein</fullName>
    </submittedName>
</protein>
<feature type="transmembrane region" description="Helical" evidence="1">
    <location>
        <begin position="36"/>
        <end position="58"/>
    </location>
</feature>
<sequence>MNTQTKAIIKSGLFSGIVYAGLMAGFDYSDGQDFRIWRFILNALFFGIFMGFMTRYNLKKQADKEKNKTE</sequence>
<dbReference type="Proteomes" id="UP000248054">
    <property type="component" value="Unassembled WGS sequence"/>
</dbReference>
<feature type="transmembrane region" description="Helical" evidence="1">
    <location>
        <begin position="7"/>
        <end position="24"/>
    </location>
</feature>